<evidence type="ECO:0000313" key="3">
    <source>
        <dbReference type="Proteomes" id="UP000054279"/>
    </source>
</evidence>
<dbReference type="HOGENOM" id="CLU_839828_0_0_1"/>
<feature type="compositionally biased region" description="Basic and acidic residues" evidence="1">
    <location>
        <begin position="48"/>
        <end position="57"/>
    </location>
</feature>
<dbReference type="AlphaFoldDB" id="A0A0C9V5K6"/>
<dbReference type="Proteomes" id="UP000054279">
    <property type="component" value="Unassembled WGS sequence"/>
</dbReference>
<reference evidence="2 3" key="1">
    <citation type="submission" date="2014-06" db="EMBL/GenBank/DDBJ databases">
        <title>Evolutionary Origins and Diversification of the Mycorrhizal Mutualists.</title>
        <authorList>
            <consortium name="DOE Joint Genome Institute"/>
            <consortium name="Mycorrhizal Genomics Consortium"/>
            <person name="Kohler A."/>
            <person name="Kuo A."/>
            <person name="Nagy L.G."/>
            <person name="Floudas D."/>
            <person name="Copeland A."/>
            <person name="Barry K.W."/>
            <person name="Cichocki N."/>
            <person name="Veneault-Fourrey C."/>
            <person name="LaButti K."/>
            <person name="Lindquist E.A."/>
            <person name="Lipzen A."/>
            <person name="Lundell T."/>
            <person name="Morin E."/>
            <person name="Murat C."/>
            <person name="Riley R."/>
            <person name="Ohm R."/>
            <person name="Sun H."/>
            <person name="Tunlid A."/>
            <person name="Henrissat B."/>
            <person name="Grigoriev I.V."/>
            <person name="Hibbett D.S."/>
            <person name="Martin F."/>
        </authorList>
    </citation>
    <scope>NUCLEOTIDE SEQUENCE [LARGE SCALE GENOMIC DNA]</scope>
    <source>
        <strain evidence="2 3">SS14</strain>
    </source>
</reference>
<keyword evidence="3" id="KW-1185">Reference proteome</keyword>
<dbReference type="OrthoDB" id="3070271at2759"/>
<gene>
    <name evidence="2" type="ORF">M422DRAFT_265411</name>
</gene>
<evidence type="ECO:0000256" key="1">
    <source>
        <dbReference type="SAM" id="MobiDB-lite"/>
    </source>
</evidence>
<sequence>MQLAEARKSRWNKPSANQIIEISDSTDSDSDVKCPGWQERTKSCQNKQARDKSASDKVICESEQAERFHSHFTLKPKLPKLDPLSTANSPVQHAVVLSTSIDLTNEDSDLDGEGYCGYLSELSDGDSDYAWEDEEEDLPGGSNPINPASLTSLAPSINFQVHAPPPLKHQKLDVPAYEAHVKAKEVTVLKQQEAWVAIQKLITSKKDLFESGHNSLQEYRARAIESCLQMMVKNGRKLMDTSERAAESQGFAQNWGGRMVRSWVRLWIKSRELPTSKQGRHSKVFSLLDDPLVCTELRTYLRSNKWSINPKKLVEFTKNKLLSDEAKRYLQ</sequence>
<protein>
    <submittedName>
        <fullName evidence="2">Uncharacterized protein</fullName>
    </submittedName>
</protein>
<accession>A0A0C9V5K6</accession>
<evidence type="ECO:0000313" key="2">
    <source>
        <dbReference type="EMBL" id="KIJ32775.1"/>
    </source>
</evidence>
<proteinExistence type="predicted"/>
<dbReference type="EMBL" id="KN837222">
    <property type="protein sequence ID" value="KIJ32775.1"/>
    <property type="molecule type" value="Genomic_DNA"/>
</dbReference>
<organism evidence="2 3">
    <name type="scientific">Sphaerobolus stellatus (strain SS14)</name>
    <dbReference type="NCBI Taxonomy" id="990650"/>
    <lineage>
        <taxon>Eukaryota</taxon>
        <taxon>Fungi</taxon>
        <taxon>Dikarya</taxon>
        <taxon>Basidiomycota</taxon>
        <taxon>Agaricomycotina</taxon>
        <taxon>Agaricomycetes</taxon>
        <taxon>Phallomycetidae</taxon>
        <taxon>Geastrales</taxon>
        <taxon>Sphaerobolaceae</taxon>
        <taxon>Sphaerobolus</taxon>
    </lineage>
</organism>
<feature type="region of interest" description="Disordered" evidence="1">
    <location>
        <begin position="1"/>
        <end position="57"/>
    </location>
</feature>
<name>A0A0C9V5K6_SPHS4</name>